<keyword evidence="7 8" id="KW-0472">Membrane</keyword>
<evidence type="ECO:0000256" key="7">
    <source>
        <dbReference type="ARBA" id="ARBA00023136"/>
    </source>
</evidence>
<evidence type="ECO:0000256" key="1">
    <source>
        <dbReference type="ARBA" id="ARBA00004651"/>
    </source>
</evidence>
<evidence type="ECO:0000256" key="2">
    <source>
        <dbReference type="ARBA" id="ARBA00009142"/>
    </source>
</evidence>
<keyword evidence="6 8" id="KW-1133">Transmembrane helix</keyword>
<dbReference type="AlphaFoldDB" id="A0A7X8TPA9"/>
<dbReference type="EMBL" id="JABAIK010000003">
    <property type="protein sequence ID" value="NLS12167.1"/>
    <property type="molecule type" value="Genomic_DNA"/>
</dbReference>
<feature type="transmembrane region" description="Helical" evidence="8">
    <location>
        <begin position="82"/>
        <end position="115"/>
    </location>
</feature>
<dbReference type="InterPro" id="IPR002781">
    <property type="entry name" value="TM_pro_TauE-like"/>
</dbReference>
<feature type="transmembrane region" description="Helical" evidence="8">
    <location>
        <begin position="127"/>
        <end position="151"/>
    </location>
</feature>
<proteinExistence type="inferred from homology"/>
<keyword evidence="3" id="KW-0813">Transport</keyword>
<dbReference type="Proteomes" id="UP000535589">
    <property type="component" value="Unassembled WGS sequence"/>
</dbReference>
<feature type="transmembrane region" description="Helical" evidence="8">
    <location>
        <begin position="43"/>
        <end position="61"/>
    </location>
</feature>
<dbReference type="InterPro" id="IPR052017">
    <property type="entry name" value="TSUP"/>
</dbReference>
<evidence type="ECO:0000256" key="4">
    <source>
        <dbReference type="ARBA" id="ARBA00022475"/>
    </source>
</evidence>
<evidence type="ECO:0000313" key="9">
    <source>
        <dbReference type="EMBL" id="NLS12167.1"/>
    </source>
</evidence>
<dbReference type="PANTHER" id="PTHR30269:SF37">
    <property type="entry name" value="MEMBRANE TRANSPORTER PROTEIN"/>
    <property type="match status" value="1"/>
</dbReference>
<organism evidence="9 10">
    <name type="scientific">Vibrio agarilyticus</name>
    <dbReference type="NCBI Taxonomy" id="2726741"/>
    <lineage>
        <taxon>Bacteria</taxon>
        <taxon>Pseudomonadati</taxon>
        <taxon>Pseudomonadota</taxon>
        <taxon>Gammaproteobacteria</taxon>
        <taxon>Vibrionales</taxon>
        <taxon>Vibrionaceae</taxon>
        <taxon>Vibrio</taxon>
    </lineage>
</organism>
<comment type="subcellular location">
    <subcellularLocation>
        <location evidence="1 8">Cell membrane</location>
        <topology evidence="1 8">Multi-pass membrane protein</topology>
    </subcellularLocation>
</comment>
<sequence length="244" mass="25926">MALDQTAYIAMGLIFLGSFVQTAIGFGLAIVSAPILILIAPEYVPAPICIAALFISILNTVKNRANIEIGGLKMALLGRVPGSLVGGALLVWVSTQVLALWVGIAVLFSVVVSLLPFRIEPTPKRMGIAGFFAGVFGTSSGIGGPPMALLLQHQEAHRLRGNLSAFFLFSSLISLSVQIPAGYLSLHQLMITLPLLPAAWLGYWVAQKTTQRLPKQAIRYGALLLCFVSGASALWQGIAQMTLN</sequence>
<keyword evidence="5 8" id="KW-0812">Transmembrane</keyword>
<evidence type="ECO:0000256" key="8">
    <source>
        <dbReference type="RuleBase" id="RU363041"/>
    </source>
</evidence>
<feature type="transmembrane region" description="Helical" evidence="8">
    <location>
        <begin position="7"/>
        <end position="37"/>
    </location>
</feature>
<accession>A0A7X8TPA9</accession>
<evidence type="ECO:0000313" key="10">
    <source>
        <dbReference type="Proteomes" id="UP000535589"/>
    </source>
</evidence>
<evidence type="ECO:0000256" key="3">
    <source>
        <dbReference type="ARBA" id="ARBA00022448"/>
    </source>
</evidence>
<feature type="transmembrane region" description="Helical" evidence="8">
    <location>
        <begin position="189"/>
        <end position="206"/>
    </location>
</feature>
<evidence type="ECO:0000256" key="5">
    <source>
        <dbReference type="ARBA" id="ARBA00022692"/>
    </source>
</evidence>
<dbReference type="RefSeq" id="WP_168835266.1">
    <property type="nucleotide sequence ID" value="NZ_JABAIK010000003.1"/>
</dbReference>
<keyword evidence="4 8" id="KW-1003">Cell membrane</keyword>
<keyword evidence="10" id="KW-1185">Reference proteome</keyword>
<evidence type="ECO:0000256" key="6">
    <source>
        <dbReference type="ARBA" id="ARBA00022989"/>
    </source>
</evidence>
<name>A0A7X8TPA9_9VIBR</name>
<feature type="transmembrane region" description="Helical" evidence="8">
    <location>
        <begin position="218"/>
        <end position="238"/>
    </location>
</feature>
<comment type="caution">
    <text evidence="9">The sequence shown here is derived from an EMBL/GenBank/DDBJ whole genome shotgun (WGS) entry which is preliminary data.</text>
</comment>
<comment type="similarity">
    <text evidence="2 8">Belongs to the 4-toluene sulfonate uptake permease (TSUP) (TC 2.A.102) family.</text>
</comment>
<protein>
    <recommendedName>
        <fullName evidence="8">Probable membrane transporter protein</fullName>
    </recommendedName>
</protein>
<reference evidence="9 10" key="1">
    <citation type="submission" date="2020-04" db="EMBL/GenBank/DDBJ databases">
        <title>Vibrio sp. SM6, a novel species isolated from seawater.</title>
        <authorList>
            <person name="Wang X."/>
        </authorList>
    </citation>
    <scope>NUCLEOTIDE SEQUENCE [LARGE SCALE GENOMIC DNA]</scope>
    <source>
        <strain evidence="9 10">SM6</strain>
    </source>
</reference>
<dbReference type="GO" id="GO:0005886">
    <property type="term" value="C:plasma membrane"/>
    <property type="evidence" value="ECO:0007669"/>
    <property type="project" value="UniProtKB-SubCell"/>
</dbReference>
<gene>
    <name evidence="9" type="ORF">HGP28_04565</name>
</gene>
<dbReference type="PANTHER" id="PTHR30269">
    <property type="entry name" value="TRANSMEMBRANE PROTEIN YFCA"/>
    <property type="match status" value="1"/>
</dbReference>
<feature type="transmembrane region" description="Helical" evidence="8">
    <location>
        <begin position="163"/>
        <end position="183"/>
    </location>
</feature>
<dbReference type="Pfam" id="PF01925">
    <property type="entry name" value="TauE"/>
    <property type="match status" value="1"/>
</dbReference>